<dbReference type="InterPro" id="IPR008984">
    <property type="entry name" value="SMAD_FHA_dom_sf"/>
</dbReference>
<name>A0A2W4UWR1_9CYAN</name>
<evidence type="ECO:0000259" key="1">
    <source>
        <dbReference type="PROSITE" id="PS50006"/>
    </source>
</evidence>
<dbReference type="SUPFAM" id="SSF49879">
    <property type="entry name" value="SMAD/FHA domain"/>
    <property type="match status" value="1"/>
</dbReference>
<dbReference type="CDD" id="cd00060">
    <property type="entry name" value="FHA"/>
    <property type="match status" value="1"/>
</dbReference>
<dbReference type="Pfam" id="PF00498">
    <property type="entry name" value="FHA"/>
    <property type="match status" value="1"/>
</dbReference>
<dbReference type="Gene3D" id="2.60.200.20">
    <property type="match status" value="1"/>
</dbReference>
<feature type="domain" description="FHA" evidence="1">
    <location>
        <begin position="40"/>
        <end position="96"/>
    </location>
</feature>
<protein>
    <submittedName>
        <fullName evidence="2">Phosphopeptide-binding protein</fullName>
    </submittedName>
</protein>
<sequence length="126" mass="13720">AVQPPPAARPMVTQLQTLSVRLRHVQTDTPIELPRQLSVVRIGKPNDQTPPDIDVSGFPDSEIVSRTHANLRVEGDVYYIEDVGSSNGTYVNGLPLPAGNRHRLRPGDRIALGKGDKVSFIFEAAS</sequence>
<reference evidence="2 3" key="2">
    <citation type="submission" date="2018-06" db="EMBL/GenBank/DDBJ databases">
        <title>Metagenomic assembly of (sub)arctic Cyanobacteria and their associated microbiome from non-axenic cultures.</title>
        <authorList>
            <person name="Baurain D."/>
        </authorList>
    </citation>
    <scope>NUCLEOTIDE SEQUENCE [LARGE SCALE GENOMIC DNA]</scope>
    <source>
        <strain evidence="2">ULC129bin1</strain>
    </source>
</reference>
<dbReference type="Proteomes" id="UP000249354">
    <property type="component" value="Unassembled WGS sequence"/>
</dbReference>
<dbReference type="AlphaFoldDB" id="A0A2W4UWR1"/>
<comment type="caution">
    <text evidence="2">The sequence shown here is derived from an EMBL/GenBank/DDBJ whole genome shotgun (WGS) entry which is preliminary data.</text>
</comment>
<proteinExistence type="predicted"/>
<organism evidence="2 3">
    <name type="scientific">Leptolyngbya foveolarum</name>
    <dbReference type="NCBI Taxonomy" id="47253"/>
    <lineage>
        <taxon>Bacteria</taxon>
        <taxon>Bacillati</taxon>
        <taxon>Cyanobacteriota</taxon>
        <taxon>Cyanophyceae</taxon>
        <taxon>Leptolyngbyales</taxon>
        <taxon>Leptolyngbyaceae</taxon>
        <taxon>Leptolyngbya group</taxon>
        <taxon>Leptolyngbya</taxon>
    </lineage>
</organism>
<evidence type="ECO:0000313" key="3">
    <source>
        <dbReference type="Proteomes" id="UP000249354"/>
    </source>
</evidence>
<gene>
    <name evidence="2" type="ORF">DCF25_05135</name>
</gene>
<feature type="non-terminal residue" evidence="2">
    <location>
        <position position="1"/>
    </location>
</feature>
<dbReference type="InterPro" id="IPR000253">
    <property type="entry name" value="FHA_dom"/>
</dbReference>
<dbReference type="EMBL" id="QBMC01000020">
    <property type="protein sequence ID" value="PZO21329.1"/>
    <property type="molecule type" value="Genomic_DNA"/>
</dbReference>
<accession>A0A2W4UWR1</accession>
<evidence type="ECO:0000313" key="2">
    <source>
        <dbReference type="EMBL" id="PZO21329.1"/>
    </source>
</evidence>
<dbReference type="PROSITE" id="PS50006">
    <property type="entry name" value="FHA_DOMAIN"/>
    <property type="match status" value="1"/>
</dbReference>
<reference evidence="3" key="1">
    <citation type="submission" date="2018-04" db="EMBL/GenBank/DDBJ databases">
        <authorList>
            <person name="Cornet L."/>
        </authorList>
    </citation>
    <scope>NUCLEOTIDE SEQUENCE [LARGE SCALE GENOMIC DNA]</scope>
</reference>
<dbReference type="SMART" id="SM00240">
    <property type="entry name" value="FHA"/>
    <property type="match status" value="1"/>
</dbReference>